<dbReference type="InterPro" id="IPR003313">
    <property type="entry name" value="AraC-bd"/>
</dbReference>
<dbReference type="PROSITE" id="PS01124">
    <property type="entry name" value="HTH_ARAC_FAMILY_2"/>
    <property type="match status" value="1"/>
</dbReference>
<dbReference type="Pfam" id="PF02311">
    <property type="entry name" value="AraC_binding"/>
    <property type="match status" value="1"/>
</dbReference>
<dbReference type="PANTHER" id="PTHR46796:SF2">
    <property type="entry name" value="TRANSCRIPTIONAL REGULATORY PROTEIN"/>
    <property type="match status" value="1"/>
</dbReference>
<dbReference type="InterPro" id="IPR037923">
    <property type="entry name" value="HTH-like"/>
</dbReference>
<feature type="domain" description="HTH araC/xylS-type" evidence="4">
    <location>
        <begin position="170"/>
        <end position="267"/>
    </location>
</feature>
<dbReference type="EMBL" id="JAKFHA010000029">
    <property type="protein sequence ID" value="MCF2532020.1"/>
    <property type="molecule type" value="Genomic_DNA"/>
</dbReference>
<dbReference type="Gene3D" id="1.10.10.60">
    <property type="entry name" value="Homeodomain-like"/>
    <property type="match status" value="1"/>
</dbReference>
<dbReference type="SUPFAM" id="SSF46689">
    <property type="entry name" value="Homeodomain-like"/>
    <property type="match status" value="2"/>
</dbReference>
<sequence>MAGPAVPRADISAWRPDVPGISEVFHAHFTEHVYPKHTHDTWTLLIVDDGAVRYGLDRHEHGALPSTVSVLPPQVPHDGRTVHPEGFRKRVLYLDAPMLDGRLIGRAVDDPTLADPLLGERIGQLHAVLEVPDHPLEAASRLALIRERLVHHLDRPEAAEPVRRDARLAHQLRELLDARMPQGVTLEEASALLHAHPAHLVRSFTREHGLPPHRYLTGRRVELARGLLLDGRRPAEVAGLAGFFDQSHLNRHFRKMLGISPAAYAGRGKPARGGRRG</sequence>
<dbReference type="InterPro" id="IPR009057">
    <property type="entry name" value="Homeodomain-like_sf"/>
</dbReference>
<dbReference type="AlphaFoldDB" id="A0AA41U3N9"/>
<dbReference type="PANTHER" id="PTHR46796">
    <property type="entry name" value="HTH-TYPE TRANSCRIPTIONAL ACTIVATOR RHAS-RELATED"/>
    <property type="match status" value="1"/>
</dbReference>
<dbReference type="Pfam" id="PF12833">
    <property type="entry name" value="HTH_18"/>
    <property type="match status" value="1"/>
</dbReference>
<evidence type="ECO:0000256" key="1">
    <source>
        <dbReference type="ARBA" id="ARBA00023015"/>
    </source>
</evidence>
<dbReference type="SMART" id="SM00342">
    <property type="entry name" value="HTH_ARAC"/>
    <property type="match status" value="1"/>
</dbReference>
<name>A0AA41U3N9_9ACTN</name>
<evidence type="ECO:0000256" key="3">
    <source>
        <dbReference type="ARBA" id="ARBA00023163"/>
    </source>
</evidence>
<keyword evidence="2" id="KW-0238">DNA-binding</keyword>
<accession>A0AA41U3N9</accession>
<evidence type="ECO:0000259" key="4">
    <source>
        <dbReference type="PROSITE" id="PS01124"/>
    </source>
</evidence>
<dbReference type="RefSeq" id="WP_235056740.1">
    <property type="nucleotide sequence ID" value="NZ_JAKFHA010000029.1"/>
</dbReference>
<protein>
    <submittedName>
        <fullName evidence="5">AraC family transcriptional regulator</fullName>
    </submittedName>
</protein>
<dbReference type="InterPro" id="IPR018060">
    <property type="entry name" value="HTH_AraC"/>
</dbReference>
<keyword evidence="3" id="KW-0804">Transcription</keyword>
<dbReference type="InterPro" id="IPR050204">
    <property type="entry name" value="AraC_XylS_family_regulators"/>
</dbReference>
<keyword evidence="1" id="KW-0805">Transcription regulation</keyword>
<gene>
    <name evidence="5" type="ORF">LZ495_33055</name>
</gene>
<organism evidence="5 6">
    <name type="scientific">Yinghuangia soli</name>
    <dbReference type="NCBI Taxonomy" id="2908204"/>
    <lineage>
        <taxon>Bacteria</taxon>
        <taxon>Bacillati</taxon>
        <taxon>Actinomycetota</taxon>
        <taxon>Actinomycetes</taxon>
        <taxon>Kitasatosporales</taxon>
        <taxon>Streptomycetaceae</taxon>
        <taxon>Yinghuangia</taxon>
    </lineage>
</organism>
<dbReference type="GO" id="GO:0043565">
    <property type="term" value="F:sequence-specific DNA binding"/>
    <property type="evidence" value="ECO:0007669"/>
    <property type="project" value="InterPro"/>
</dbReference>
<dbReference type="GO" id="GO:0003700">
    <property type="term" value="F:DNA-binding transcription factor activity"/>
    <property type="evidence" value="ECO:0007669"/>
    <property type="project" value="InterPro"/>
</dbReference>
<dbReference type="Proteomes" id="UP001165378">
    <property type="component" value="Unassembled WGS sequence"/>
</dbReference>
<comment type="caution">
    <text evidence="5">The sequence shown here is derived from an EMBL/GenBank/DDBJ whole genome shotgun (WGS) entry which is preliminary data.</text>
</comment>
<proteinExistence type="predicted"/>
<keyword evidence="6" id="KW-1185">Reference proteome</keyword>
<evidence type="ECO:0000313" key="6">
    <source>
        <dbReference type="Proteomes" id="UP001165378"/>
    </source>
</evidence>
<evidence type="ECO:0000313" key="5">
    <source>
        <dbReference type="EMBL" id="MCF2532020.1"/>
    </source>
</evidence>
<dbReference type="SUPFAM" id="SSF51215">
    <property type="entry name" value="Regulatory protein AraC"/>
    <property type="match status" value="1"/>
</dbReference>
<evidence type="ECO:0000256" key="2">
    <source>
        <dbReference type="ARBA" id="ARBA00023125"/>
    </source>
</evidence>
<reference evidence="5" key="1">
    <citation type="submission" date="2022-01" db="EMBL/GenBank/DDBJ databases">
        <title>Genome-Based Taxonomic Classification of the Phylum Actinobacteria.</title>
        <authorList>
            <person name="Gao Y."/>
        </authorList>
    </citation>
    <scope>NUCLEOTIDE SEQUENCE</scope>
    <source>
        <strain evidence="5">KLBMP 8922</strain>
    </source>
</reference>